<keyword evidence="2" id="KW-0255">Endonuclease</keyword>
<dbReference type="EMBL" id="VFOS01000004">
    <property type="protein sequence ID" value="TQL57451.1"/>
    <property type="molecule type" value="Genomic_DNA"/>
</dbReference>
<name>A0A542ZAY3_RARFA</name>
<proteinExistence type="predicted"/>
<dbReference type="Proteomes" id="UP000315389">
    <property type="component" value="Unassembled WGS sequence"/>
</dbReference>
<dbReference type="Pfam" id="PF09195">
    <property type="entry name" value="Endonuc-BglII"/>
    <property type="match status" value="1"/>
</dbReference>
<gene>
    <name evidence="2" type="ORF">FB461_2186</name>
</gene>
<reference evidence="2 3" key="1">
    <citation type="submission" date="2019-06" db="EMBL/GenBank/DDBJ databases">
        <title>Sequencing the genomes of 1000 actinobacteria strains.</title>
        <authorList>
            <person name="Klenk H.-P."/>
        </authorList>
    </citation>
    <scope>NUCLEOTIDE SEQUENCE [LARGE SCALE GENOMIC DNA]</scope>
    <source>
        <strain evidence="2 3">DSM 4813</strain>
    </source>
</reference>
<dbReference type="GO" id="GO:0009036">
    <property type="term" value="F:type II site-specific deoxyribonuclease activity"/>
    <property type="evidence" value="ECO:0007669"/>
    <property type="project" value="InterPro"/>
</dbReference>
<comment type="caution">
    <text evidence="2">The sequence shown here is derived from an EMBL/GenBank/DDBJ whole genome shotgun (WGS) entry which is preliminary data.</text>
</comment>
<keyword evidence="3" id="KW-1185">Reference proteome</keyword>
<protein>
    <submittedName>
        <fullName evidence="2">Restriction endonuclease BglII</fullName>
    </submittedName>
</protein>
<dbReference type="SUPFAM" id="SSF52980">
    <property type="entry name" value="Restriction endonuclease-like"/>
    <property type="match status" value="1"/>
</dbReference>
<dbReference type="InterPro" id="IPR011335">
    <property type="entry name" value="Restrct_endonuc-II-like"/>
</dbReference>
<dbReference type="GO" id="GO:0009307">
    <property type="term" value="P:DNA restriction-modification system"/>
    <property type="evidence" value="ECO:0007669"/>
    <property type="project" value="InterPro"/>
</dbReference>
<dbReference type="InterPro" id="IPR015278">
    <property type="entry name" value="BglII-like"/>
</dbReference>
<evidence type="ECO:0000313" key="3">
    <source>
        <dbReference type="Proteomes" id="UP000315389"/>
    </source>
</evidence>
<keyword evidence="2" id="KW-0540">Nuclease</keyword>
<feature type="region of interest" description="Disordered" evidence="1">
    <location>
        <begin position="226"/>
        <end position="247"/>
    </location>
</feature>
<dbReference type="AlphaFoldDB" id="A0A542ZAY3"/>
<dbReference type="RefSeq" id="WP_142121946.1">
    <property type="nucleotide sequence ID" value="NZ_BAAASV010000002.1"/>
</dbReference>
<organism evidence="2 3">
    <name type="scientific">Rarobacter faecitabidus</name>
    <dbReference type="NCBI Taxonomy" id="13243"/>
    <lineage>
        <taxon>Bacteria</taxon>
        <taxon>Bacillati</taxon>
        <taxon>Actinomycetota</taxon>
        <taxon>Actinomycetes</taxon>
        <taxon>Micrococcales</taxon>
        <taxon>Rarobacteraceae</taxon>
        <taxon>Rarobacter</taxon>
    </lineage>
</organism>
<keyword evidence="2" id="KW-0378">Hydrolase</keyword>
<dbReference type="OrthoDB" id="1956808at2"/>
<evidence type="ECO:0000256" key="1">
    <source>
        <dbReference type="SAM" id="MobiDB-lite"/>
    </source>
</evidence>
<accession>A0A542ZAY3</accession>
<evidence type="ECO:0000313" key="2">
    <source>
        <dbReference type="EMBL" id="TQL57451.1"/>
    </source>
</evidence>
<sequence length="247" mass="27261">MDLTHSYDRVVPEAVRSRYVVRETRQAAAILQATNPELFDEMVSALNEFEIVGNDLLTAGGQETQLARRFNDAFRSRGWREARVDTEIELRLRIMPYKPAGETKAEVITTPVSNKGYKVDNFKGRVALDLEWNAKDGNLDRDIGAYRALYEAGFIDVGVIVTRTQDELRAFATQLRLDAGMPEVEAKKMLATTTTTNLEKLIPRLTRGDAGGCPILAIAISSSAYENAPTPRPQNPPAASVDPGHAV</sequence>